<feature type="transmembrane region" description="Helical" evidence="11">
    <location>
        <begin position="405"/>
        <end position="423"/>
    </location>
</feature>
<dbReference type="GO" id="GO:0015297">
    <property type="term" value="F:antiporter activity"/>
    <property type="evidence" value="ECO:0007669"/>
    <property type="project" value="UniProtKB-KW"/>
</dbReference>
<dbReference type="NCBIfam" id="NF038006">
    <property type="entry name" value="NhaD_1"/>
    <property type="match status" value="1"/>
</dbReference>
<feature type="transmembrane region" description="Helical" evidence="11">
    <location>
        <begin position="228"/>
        <end position="251"/>
    </location>
</feature>
<feature type="domain" description="Citrate transporter-like" evidence="12">
    <location>
        <begin position="178"/>
        <end position="535"/>
    </location>
</feature>
<accession>A0A830H4N4</accession>
<gene>
    <name evidence="13" type="ORF">PPROV_000075100</name>
</gene>
<evidence type="ECO:0000256" key="6">
    <source>
        <dbReference type="ARBA" id="ARBA00023053"/>
    </source>
</evidence>
<keyword evidence="5 11" id="KW-1133">Transmembrane helix</keyword>
<keyword evidence="8 11" id="KW-0472">Membrane</keyword>
<evidence type="ECO:0000313" key="13">
    <source>
        <dbReference type="EMBL" id="GHP01995.1"/>
    </source>
</evidence>
<dbReference type="AlphaFoldDB" id="A0A830H4N4"/>
<comment type="subcellular location">
    <subcellularLocation>
        <location evidence="1">Membrane</location>
        <topology evidence="1">Multi-pass membrane protein</topology>
    </subcellularLocation>
</comment>
<keyword evidence="7" id="KW-0406">Ion transport</keyword>
<dbReference type="Pfam" id="PF03600">
    <property type="entry name" value="CitMHS"/>
    <property type="match status" value="1"/>
</dbReference>
<comment type="similarity">
    <text evidence="10">Belongs to the NhaD Na(+)/H(+) (TC 2.A.62) antiporter family.</text>
</comment>
<feature type="transmembrane region" description="Helical" evidence="11">
    <location>
        <begin position="544"/>
        <end position="567"/>
    </location>
</feature>
<evidence type="ECO:0000256" key="11">
    <source>
        <dbReference type="SAM" id="Phobius"/>
    </source>
</evidence>
<keyword evidence="9" id="KW-0739">Sodium transport</keyword>
<keyword evidence="2" id="KW-0813">Transport</keyword>
<keyword evidence="14" id="KW-1185">Reference proteome</keyword>
<evidence type="ECO:0000259" key="12">
    <source>
        <dbReference type="Pfam" id="PF03600"/>
    </source>
</evidence>
<evidence type="ECO:0000256" key="2">
    <source>
        <dbReference type="ARBA" id="ARBA00022448"/>
    </source>
</evidence>
<dbReference type="InterPro" id="IPR004680">
    <property type="entry name" value="Cit_transptr-like_dom"/>
</dbReference>
<dbReference type="PANTHER" id="PTHR43269:SF2">
    <property type="entry name" value="SODIUM_PROTON ANTIPORTER 1-RELATED"/>
    <property type="match status" value="1"/>
</dbReference>
<comment type="caution">
    <text evidence="13">The sequence shown here is derived from an EMBL/GenBank/DDBJ whole genome shotgun (WGS) entry which is preliminary data.</text>
</comment>
<dbReference type="GO" id="GO:0006814">
    <property type="term" value="P:sodium ion transport"/>
    <property type="evidence" value="ECO:0007669"/>
    <property type="project" value="UniProtKB-KW"/>
</dbReference>
<protein>
    <submittedName>
        <fullName evidence="13">Citrate transporter</fullName>
    </submittedName>
</protein>
<evidence type="ECO:0000256" key="4">
    <source>
        <dbReference type="ARBA" id="ARBA00022692"/>
    </source>
</evidence>
<feature type="transmembrane region" description="Helical" evidence="11">
    <location>
        <begin position="303"/>
        <end position="321"/>
    </location>
</feature>
<feature type="transmembrane region" description="Helical" evidence="11">
    <location>
        <begin position="137"/>
        <end position="156"/>
    </location>
</feature>
<dbReference type="GO" id="GO:0016020">
    <property type="term" value="C:membrane"/>
    <property type="evidence" value="ECO:0007669"/>
    <property type="project" value="UniProtKB-SubCell"/>
</dbReference>
<evidence type="ECO:0000256" key="3">
    <source>
        <dbReference type="ARBA" id="ARBA00022449"/>
    </source>
</evidence>
<dbReference type="OrthoDB" id="2865258at2759"/>
<sequence length="625" mass="66372">MASSMASSRLSFSGGVCRIPARVHPSRRQNNICRQSGASSRTSQYCCMQSSSFGSSLNAGGGAGRFGGVSASLSNVSNVHGGVAAATPRLPRLPTLAKKNNVRSKQPLRAAGPEVEVVTAETDEELKKKEEDKEEKATLFKAIGVGALVSMSLGILDHDWVGAHQELSLTIVFIIGYIGIILEEELAFNKSGVGLVMAVALWTIRVLHSGPGEVDPELQEKLGETSEVLFFLMGAMTIVEIVDAHQGFNLITKSIKAKTNKELLYFIGTITFFMSAILDNLTSTIVMVSLLRKLIPDPDRRKYFGAAVVIAANAGGAWTPIGDVTTTMLWINGNLSTFATMRDIFLPSVVSLAVPMWIMGEFAEEAQGVCERNVGCLVDPDNPDGPMLEEDNPNDEVELAPSGKIIFFFGVGCLLFVPVFKSLTGLPPYLGMLAGLGSLWLLTDAIHYGEEERSQLKVPDALSRIDTQGVLFFLGILMSIASLDTAGLLKDLAEVLENNIPSQEIVATVIGLASAVIDNVPLVAATMGMYDTTQYPMDDELWQLIAYCAGTGGSILIIGSAAGVAFMGMEKANFGWYFQKISGPALAGYLAGVGTYLGVHYGGAMLGAAPAIAAGASDVIDVLPL</sequence>
<keyword evidence="6" id="KW-0915">Sodium</keyword>
<dbReference type="InterPro" id="IPR045016">
    <property type="entry name" value="NhaD-like"/>
</dbReference>
<evidence type="ECO:0000256" key="10">
    <source>
        <dbReference type="ARBA" id="ARBA00025753"/>
    </source>
</evidence>
<reference evidence="13" key="1">
    <citation type="submission" date="2020-10" db="EMBL/GenBank/DDBJ databases">
        <title>Unveiling of a novel bifunctional photoreceptor, Dualchrome1, isolated from a cosmopolitan green alga.</title>
        <authorList>
            <person name="Suzuki S."/>
            <person name="Kawachi M."/>
        </authorList>
    </citation>
    <scope>NUCLEOTIDE SEQUENCE</scope>
    <source>
        <strain evidence="13">NIES 2893</strain>
    </source>
</reference>
<keyword evidence="3" id="KW-0050">Antiport</keyword>
<dbReference type="EMBL" id="BNJQ01000002">
    <property type="protein sequence ID" value="GHP01995.1"/>
    <property type="molecule type" value="Genomic_DNA"/>
</dbReference>
<feature type="transmembrane region" description="Helical" evidence="11">
    <location>
        <begin position="263"/>
        <end position="291"/>
    </location>
</feature>
<proteinExistence type="inferred from homology"/>
<feature type="transmembrane region" description="Helical" evidence="11">
    <location>
        <begin position="470"/>
        <end position="489"/>
    </location>
</feature>
<organism evidence="13 14">
    <name type="scientific">Pycnococcus provasolii</name>
    <dbReference type="NCBI Taxonomy" id="41880"/>
    <lineage>
        <taxon>Eukaryota</taxon>
        <taxon>Viridiplantae</taxon>
        <taxon>Chlorophyta</taxon>
        <taxon>Pseudoscourfieldiophyceae</taxon>
        <taxon>Pseudoscourfieldiales</taxon>
        <taxon>Pycnococcaceae</taxon>
        <taxon>Pycnococcus</taxon>
    </lineage>
</organism>
<feature type="transmembrane region" description="Helical" evidence="11">
    <location>
        <begin position="192"/>
        <end position="208"/>
    </location>
</feature>
<evidence type="ECO:0000256" key="9">
    <source>
        <dbReference type="ARBA" id="ARBA00023201"/>
    </source>
</evidence>
<dbReference type="PANTHER" id="PTHR43269">
    <property type="entry name" value="SODIUM/PROTON ANTIPORTER 1-RELATED"/>
    <property type="match status" value="1"/>
</dbReference>
<evidence type="ECO:0000256" key="8">
    <source>
        <dbReference type="ARBA" id="ARBA00023136"/>
    </source>
</evidence>
<evidence type="ECO:0000256" key="5">
    <source>
        <dbReference type="ARBA" id="ARBA00022989"/>
    </source>
</evidence>
<name>A0A830H4N4_9CHLO</name>
<evidence type="ECO:0000256" key="7">
    <source>
        <dbReference type="ARBA" id="ARBA00023065"/>
    </source>
</evidence>
<feature type="transmembrane region" description="Helical" evidence="11">
    <location>
        <begin position="162"/>
        <end position="180"/>
    </location>
</feature>
<keyword evidence="4 11" id="KW-0812">Transmembrane</keyword>
<evidence type="ECO:0000313" key="14">
    <source>
        <dbReference type="Proteomes" id="UP000660262"/>
    </source>
</evidence>
<dbReference type="Proteomes" id="UP000660262">
    <property type="component" value="Unassembled WGS sequence"/>
</dbReference>
<evidence type="ECO:0000256" key="1">
    <source>
        <dbReference type="ARBA" id="ARBA00004141"/>
    </source>
</evidence>